<protein>
    <submittedName>
        <fullName evidence="1">Uncharacterized protein</fullName>
    </submittedName>
</protein>
<organism evidence="1 2">
    <name type="scientific">Claviceps arundinis</name>
    <dbReference type="NCBI Taxonomy" id="1623583"/>
    <lineage>
        <taxon>Eukaryota</taxon>
        <taxon>Fungi</taxon>
        <taxon>Dikarya</taxon>
        <taxon>Ascomycota</taxon>
        <taxon>Pezizomycotina</taxon>
        <taxon>Sordariomycetes</taxon>
        <taxon>Hypocreomycetidae</taxon>
        <taxon>Hypocreales</taxon>
        <taxon>Clavicipitaceae</taxon>
        <taxon>Claviceps</taxon>
    </lineage>
</organism>
<dbReference type="AlphaFoldDB" id="A0A9P7MPH5"/>
<dbReference type="Proteomes" id="UP000784919">
    <property type="component" value="Unassembled WGS sequence"/>
</dbReference>
<accession>A0A9P7MPH5</accession>
<comment type="caution">
    <text evidence="1">The sequence shown here is derived from an EMBL/GenBank/DDBJ whole genome shotgun (WGS) entry which is preliminary data.</text>
</comment>
<evidence type="ECO:0000313" key="2">
    <source>
        <dbReference type="Proteomes" id="UP000784919"/>
    </source>
</evidence>
<dbReference type="OrthoDB" id="5152434at2759"/>
<evidence type="ECO:0000313" key="1">
    <source>
        <dbReference type="EMBL" id="KAG5961795.1"/>
    </source>
</evidence>
<name>A0A9P7MPH5_9HYPO</name>
<gene>
    <name evidence="1" type="ORF">E4U56_003729</name>
</gene>
<dbReference type="EMBL" id="SRPS01000241">
    <property type="protein sequence ID" value="KAG5961795.1"/>
    <property type="molecule type" value="Genomic_DNA"/>
</dbReference>
<sequence length="188" mass="21290">MKELDLPDGMKQAEGMRDFTIWPEVNGREPLELLAGQHRIRALEEWVKDAKLGEVRKSCGGHATNFKDVAKPDSHGDIWLHLMTAVSQKPEKFEGKRQEVLRDMTDTLDLSGTAGGVPMSRLLALRGYDKWRAMIQRGVRRQSADRHSTWSLMMACRIDDFCFSTFRQVLETLASLPGDAASYVKPED</sequence>
<reference evidence="1" key="1">
    <citation type="journal article" date="2020" name="bioRxiv">
        <title>Whole genome comparisons of ergot fungi reveals the divergence and evolution of species within the genus Claviceps are the result of varying mechanisms driving genome evolution and host range expansion.</title>
        <authorList>
            <person name="Wyka S.A."/>
            <person name="Mondo S.J."/>
            <person name="Liu M."/>
            <person name="Dettman J."/>
            <person name="Nalam V."/>
            <person name="Broders K.D."/>
        </authorList>
    </citation>
    <scope>NUCLEOTIDE SEQUENCE</scope>
    <source>
        <strain evidence="1">CCC 1102</strain>
    </source>
</reference>
<proteinExistence type="predicted"/>